<dbReference type="PROSITE" id="PS50893">
    <property type="entry name" value="ABC_TRANSPORTER_2"/>
    <property type="match status" value="1"/>
</dbReference>
<feature type="transmembrane region" description="Helical" evidence="8">
    <location>
        <begin position="567"/>
        <end position="586"/>
    </location>
</feature>
<protein>
    <submittedName>
        <fullName evidence="10">ABC transporter ATP-binding protein</fullName>
    </submittedName>
</protein>
<feature type="transmembrane region" description="Helical" evidence="8">
    <location>
        <begin position="427"/>
        <end position="452"/>
    </location>
</feature>
<dbReference type="InterPro" id="IPR050352">
    <property type="entry name" value="ABCG_transporters"/>
</dbReference>
<feature type="domain" description="ABC transporter" evidence="9">
    <location>
        <begin position="52"/>
        <end position="282"/>
    </location>
</feature>
<comment type="subcellular location">
    <subcellularLocation>
        <location evidence="1">Membrane</location>
        <topology evidence="1">Multi-pass membrane protein</topology>
    </subcellularLocation>
</comment>
<gene>
    <name evidence="10" type="ORF">A5679_18165</name>
</gene>
<dbReference type="EMBL" id="LZJY01000226">
    <property type="protein sequence ID" value="OBI02308.1"/>
    <property type="molecule type" value="Genomic_DNA"/>
</dbReference>
<dbReference type="InterPro" id="IPR017871">
    <property type="entry name" value="ABC_transporter-like_CS"/>
</dbReference>
<name>A0A1A2VNY6_MYCSC</name>
<keyword evidence="3 8" id="KW-0812">Transmembrane</keyword>
<feature type="transmembrane region" description="Helical" evidence="8">
    <location>
        <begin position="345"/>
        <end position="366"/>
    </location>
</feature>
<dbReference type="Pfam" id="PF01061">
    <property type="entry name" value="ABC2_membrane"/>
    <property type="match status" value="1"/>
</dbReference>
<evidence type="ECO:0000256" key="6">
    <source>
        <dbReference type="ARBA" id="ARBA00022989"/>
    </source>
</evidence>
<feature type="transmembrane region" description="Helical" evidence="8">
    <location>
        <begin position="386"/>
        <end position="407"/>
    </location>
</feature>
<keyword evidence="5 10" id="KW-0067">ATP-binding</keyword>
<dbReference type="PANTHER" id="PTHR48041:SF139">
    <property type="entry name" value="PROTEIN SCARLET"/>
    <property type="match status" value="1"/>
</dbReference>
<keyword evidence="7 8" id="KW-0472">Membrane</keyword>
<dbReference type="InterPro" id="IPR027417">
    <property type="entry name" value="P-loop_NTPase"/>
</dbReference>
<sequence length="593" mass="62649">MPITLRNRADDAARATDMRARWRFPAEPFGSIPISRTLERVNRLRPAATGGLQMRDVTLAVDGERVLLDRVSFAARPGTLTAVIGPSGAGKSTLAKVVAGAERPTSGTVSLEARAVHAVRSEIGMVPQDDLVHGRLTVAQALRFAAELRMPADTVASERRRVITAVLAELELTPHAGTRIDKLSGGQRKRVSVAIELLTSPYLLVLDEPTTGLDPALDRSVMAMLRRLADAGRVVVVVVTHSLTFLDVCDQVLLLAPGGKTVFCGPPDRLSSYLGASDWADIFTNACADPDGLQRRFMQGRASQGGDTVCLAAPVQPVQPPGVGVWRQTSTLARRQVRLLVANRGYLAFLAVLPFIVGLLPLTVTGHAGLSHLPELGAPPFEAKHIVALTSFAAILMGTTLTVRDLVGERAVFRREQAAGLSASAYLVAKTIVFGAVAVSQSAILVLIVTAPAIGKRSASSAVVLGSPTFELFVGVAATCVAAVLLGLALSALARTGDQVIVLLAMTLMAQLVLAGGFIPVTDRPLMEALAWLTPGRWGFAATASTADLTKLVAGVANDPLWQHSSAAWLMNMGMLGALAALFAGVTRWRLRR</sequence>
<comment type="caution">
    <text evidence="10">The sequence shown here is derived from an EMBL/GenBank/DDBJ whole genome shotgun (WGS) entry which is preliminary data.</text>
</comment>
<evidence type="ECO:0000256" key="7">
    <source>
        <dbReference type="ARBA" id="ARBA00023136"/>
    </source>
</evidence>
<evidence type="ECO:0000313" key="11">
    <source>
        <dbReference type="Proteomes" id="UP000092207"/>
    </source>
</evidence>
<evidence type="ECO:0000256" key="5">
    <source>
        <dbReference type="ARBA" id="ARBA00022840"/>
    </source>
</evidence>
<dbReference type="InterPro" id="IPR003439">
    <property type="entry name" value="ABC_transporter-like_ATP-bd"/>
</dbReference>
<evidence type="ECO:0000313" key="10">
    <source>
        <dbReference type="EMBL" id="OBI02308.1"/>
    </source>
</evidence>
<dbReference type="Pfam" id="PF00005">
    <property type="entry name" value="ABC_tran"/>
    <property type="match status" value="1"/>
</dbReference>
<organism evidence="10 11">
    <name type="scientific">Mycobacterium scrofulaceum</name>
    <dbReference type="NCBI Taxonomy" id="1783"/>
    <lineage>
        <taxon>Bacteria</taxon>
        <taxon>Bacillati</taxon>
        <taxon>Actinomycetota</taxon>
        <taxon>Actinomycetes</taxon>
        <taxon>Mycobacteriales</taxon>
        <taxon>Mycobacteriaceae</taxon>
        <taxon>Mycobacterium</taxon>
    </lineage>
</organism>
<dbReference type="Proteomes" id="UP000092207">
    <property type="component" value="Unassembled WGS sequence"/>
</dbReference>
<dbReference type="GO" id="GO:0016020">
    <property type="term" value="C:membrane"/>
    <property type="evidence" value="ECO:0007669"/>
    <property type="project" value="UniProtKB-SubCell"/>
</dbReference>
<dbReference type="SUPFAM" id="SSF52540">
    <property type="entry name" value="P-loop containing nucleoside triphosphate hydrolases"/>
    <property type="match status" value="1"/>
</dbReference>
<dbReference type="GO" id="GO:0016887">
    <property type="term" value="F:ATP hydrolysis activity"/>
    <property type="evidence" value="ECO:0007669"/>
    <property type="project" value="InterPro"/>
</dbReference>
<reference evidence="10 11" key="1">
    <citation type="submission" date="2016-06" db="EMBL/GenBank/DDBJ databases">
        <authorList>
            <person name="Kjaerup R.B."/>
            <person name="Dalgaard T.S."/>
            <person name="Juul-Madsen H.R."/>
        </authorList>
    </citation>
    <scope>NUCLEOTIDE SEQUENCE [LARGE SCALE GENOMIC DNA]</scope>
    <source>
        <strain evidence="10 11">E2838</strain>
    </source>
</reference>
<keyword evidence="6 8" id="KW-1133">Transmembrane helix</keyword>
<evidence type="ECO:0000256" key="1">
    <source>
        <dbReference type="ARBA" id="ARBA00004141"/>
    </source>
</evidence>
<dbReference type="GO" id="GO:0005524">
    <property type="term" value="F:ATP binding"/>
    <property type="evidence" value="ECO:0007669"/>
    <property type="project" value="UniProtKB-KW"/>
</dbReference>
<dbReference type="PROSITE" id="PS00211">
    <property type="entry name" value="ABC_TRANSPORTER_1"/>
    <property type="match status" value="1"/>
</dbReference>
<evidence type="ECO:0000256" key="4">
    <source>
        <dbReference type="ARBA" id="ARBA00022741"/>
    </source>
</evidence>
<evidence type="ECO:0000256" key="3">
    <source>
        <dbReference type="ARBA" id="ARBA00022692"/>
    </source>
</evidence>
<dbReference type="AlphaFoldDB" id="A0A1A2VNY6"/>
<keyword evidence="2" id="KW-0813">Transport</keyword>
<feature type="transmembrane region" description="Helical" evidence="8">
    <location>
        <begin position="500"/>
        <end position="519"/>
    </location>
</feature>
<dbReference type="GO" id="GO:0140359">
    <property type="term" value="F:ABC-type transporter activity"/>
    <property type="evidence" value="ECO:0007669"/>
    <property type="project" value="InterPro"/>
</dbReference>
<evidence type="ECO:0000256" key="2">
    <source>
        <dbReference type="ARBA" id="ARBA00022448"/>
    </source>
</evidence>
<evidence type="ECO:0000259" key="9">
    <source>
        <dbReference type="PROSITE" id="PS50893"/>
    </source>
</evidence>
<proteinExistence type="predicted"/>
<evidence type="ECO:0000256" key="8">
    <source>
        <dbReference type="SAM" id="Phobius"/>
    </source>
</evidence>
<dbReference type="SMART" id="SM00382">
    <property type="entry name" value="AAA"/>
    <property type="match status" value="1"/>
</dbReference>
<dbReference type="Gene3D" id="3.40.50.300">
    <property type="entry name" value="P-loop containing nucleotide triphosphate hydrolases"/>
    <property type="match status" value="1"/>
</dbReference>
<keyword evidence="4" id="KW-0547">Nucleotide-binding</keyword>
<accession>A0A1A2VNY6</accession>
<dbReference type="InterPro" id="IPR013525">
    <property type="entry name" value="ABC2_TM"/>
</dbReference>
<dbReference type="PANTHER" id="PTHR48041">
    <property type="entry name" value="ABC TRANSPORTER G FAMILY MEMBER 28"/>
    <property type="match status" value="1"/>
</dbReference>
<dbReference type="InterPro" id="IPR003593">
    <property type="entry name" value="AAA+_ATPase"/>
</dbReference>
<feature type="transmembrane region" description="Helical" evidence="8">
    <location>
        <begin position="472"/>
        <end position="493"/>
    </location>
</feature>